<dbReference type="Proteomes" id="UP001321760">
    <property type="component" value="Unassembled WGS sequence"/>
</dbReference>
<feature type="compositionally biased region" description="Polar residues" evidence="1">
    <location>
        <begin position="1"/>
        <end position="12"/>
    </location>
</feature>
<name>A0AAV9H050_9PEZI</name>
<accession>A0AAV9H050</accession>
<keyword evidence="3" id="KW-1185">Reference proteome</keyword>
<feature type="region of interest" description="Disordered" evidence="1">
    <location>
        <begin position="1"/>
        <end position="54"/>
    </location>
</feature>
<sequence>MEGSNPLRNNPPGSNPLRKNPRQASAPTGSSAHTPTCTSRETANGSPSTIPITPSQNTAILATSKAIGIGVVDLPVKLWPKPPKNKRNNQGTLRLQNVLHVPTAICNIIGGPHGTCDYDIIRPDSGNGESVAVIMDRGEKRLAYFKKGPANLCSLRLVGYLSGLRLGPSLLDNSKTYSVRATWDQWKMGRWYKVLFPVVSVYIKILLITDPSVGVALQRPRPKWRKLQPEWERERFNAAFAALRISATVSHTLGKPVICEIAEAMRTLGTPELASFEKAWVDANYGSEDVLFSDYGLDPEKEEDRVLARAVVRGRMPMSGPLGEAGKPTPICSTSPTIDELHKEAMAVTSEEAIAAAAAGKLFSWEQRAKDAEGVVDGVGWVLDEIGAGFFGVEGQHEIKEEQVSWQHLVDGESSDDDEDDDDWEPEEEWEAVEVEAAAEGKDAAVRESVEAVAGAGDAGVVEEVKTMKAAEGMQKVQDAVAGEAIKATKGVEGTQKAQHEVEPEEMSHAEAVDGVKVEVEVGGAMEDEEALPSPRCLASGGLGQCRAEGISSFHNLLRGRRNDLSFSLDEPWV</sequence>
<organism evidence="2 3">
    <name type="scientific">Podospora aff. communis PSN243</name>
    <dbReference type="NCBI Taxonomy" id="3040156"/>
    <lineage>
        <taxon>Eukaryota</taxon>
        <taxon>Fungi</taxon>
        <taxon>Dikarya</taxon>
        <taxon>Ascomycota</taxon>
        <taxon>Pezizomycotina</taxon>
        <taxon>Sordariomycetes</taxon>
        <taxon>Sordariomycetidae</taxon>
        <taxon>Sordariales</taxon>
        <taxon>Podosporaceae</taxon>
        <taxon>Podospora</taxon>
    </lineage>
</organism>
<reference evidence="2" key="1">
    <citation type="journal article" date="2023" name="Mol. Phylogenet. Evol.">
        <title>Genome-scale phylogeny and comparative genomics of the fungal order Sordariales.</title>
        <authorList>
            <person name="Hensen N."/>
            <person name="Bonometti L."/>
            <person name="Westerberg I."/>
            <person name="Brannstrom I.O."/>
            <person name="Guillou S."/>
            <person name="Cros-Aarteil S."/>
            <person name="Calhoun S."/>
            <person name="Haridas S."/>
            <person name="Kuo A."/>
            <person name="Mondo S."/>
            <person name="Pangilinan J."/>
            <person name="Riley R."/>
            <person name="LaButti K."/>
            <person name="Andreopoulos B."/>
            <person name="Lipzen A."/>
            <person name="Chen C."/>
            <person name="Yan M."/>
            <person name="Daum C."/>
            <person name="Ng V."/>
            <person name="Clum A."/>
            <person name="Steindorff A."/>
            <person name="Ohm R.A."/>
            <person name="Martin F."/>
            <person name="Silar P."/>
            <person name="Natvig D.O."/>
            <person name="Lalanne C."/>
            <person name="Gautier V."/>
            <person name="Ament-Velasquez S.L."/>
            <person name="Kruys A."/>
            <person name="Hutchinson M.I."/>
            <person name="Powell A.J."/>
            <person name="Barry K."/>
            <person name="Miller A.N."/>
            <person name="Grigoriev I.V."/>
            <person name="Debuchy R."/>
            <person name="Gladieux P."/>
            <person name="Hiltunen Thoren M."/>
            <person name="Johannesson H."/>
        </authorList>
    </citation>
    <scope>NUCLEOTIDE SEQUENCE</scope>
    <source>
        <strain evidence="2">PSN243</strain>
    </source>
</reference>
<evidence type="ECO:0000256" key="1">
    <source>
        <dbReference type="SAM" id="MobiDB-lite"/>
    </source>
</evidence>
<comment type="caution">
    <text evidence="2">The sequence shown here is derived from an EMBL/GenBank/DDBJ whole genome shotgun (WGS) entry which is preliminary data.</text>
</comment>
<evidence type="ECO:0000313" key="2">
    <source>
        <dbReference type="EMBL" id="KAK4453985.1"/>
    </source>
</evidence>
<dbReference type="PANTHER" id="PTHR40628:SF1">
    <property type="entry name" value="CHROMO DOMAIN-CONTAINING PROTEIN"/>
    <property type="match status" value="1"/>
</dbReference>
<protein>
    <submittedName>
        <fullName evidence="2">Uncharacterized protein</fullName>
    </submittedName>
</protein>
<dbReference type="PANTHER" id="PTHR40628">
    <property type="entry name" value="CHROMO DOMAIN-CONTAINING PROTEIN"/>
    <property type="match status" value="1"/>
</dbReference>
<proteinExistence type="predicted"/>
<dbReference type="AlphaFoldDB" id="A0AAV9H050"/>
<feature type="compositionally biased region" description="Polar residues" evidence="1">
    <location>
        <begin position="22"/>
        <end position="54"/>
    </location>
</feature>
<reference evidence="2" key="2">
    <citation type="submission" date="2023-05" db="EMBL/GenBank/DDBJ databases">
        <authorList>
            <consortium name="Lawrence Berkeley National Laboratory"/>
            <person name="Steindorff A."/>
            <person name="Hensen N."/>
            <person name="Bonometti L."/>
            <person name="Westerberg I."/>
            <person name="Brannstrom I.O."/>
            <person name="Guillou S."/>
            <person name="Cros-Aarteil S."/>
            <person name="Calhoun S."/>
            <person name="Haridas S."/>
            <person name="Kuo A."/>
            <person name="Mondo S."/>
            <person name="Pangilinan J."/>
            <person name="Riley R."/>
            <person name="Labutti K."/>
            <person name="Andreopoulos B."/>
            <person name="Lipzen A."/>
            <person name="Chen C."/>
            <person name="Yanf M."/>
            <person name="Daum C."/>
            <person name="Ng V."/>
            <person name="Clum A."/>
            <person name="Ohm R."/>
            <person name="Martin F."/>
            <person name="Silar P."/>
            <person name="Natvig D."/>
            <person name="Lalanne C."/>
            <person name="Gautier V."/>
            <person name="Ament-Velasquez S.L."/>
            <person name="Kruys A."/>
            <person name="Hutchinson M.I."/>
            <person name="Powell A.J."/>
            <person name="Barry K."/>
            <person name="Miller A.N."/>
            <person name="Grigoriev I.V."/>
            <person name="Debuchy R."/>
            <person name="Gladieux P."/>
            <person name="Thoren M.H."/>
            <person name="Johannesson H."/>
        </authorList>
    </citation>
    <scope>NUCLEOTIDE SEQUENCE</scope>
    <source>
        <strain evidence="2">PSN243</strain>
    </source>
</reference>
<gene>
    <name evidence="2" type="ORF">QBC34DRAFT_375792</name>
</gene>
<evidence type="ECO:0000313" key="3">
    <source>
        <dbReference type="Proteomes" id="UP001321760"/>
    </source>
</evidence>
<dbReference type="EMBL" id="MU865918">
    <property type="protein sequence ID" value="KAK4453985.1"/>
    <property type="molecule type" value="Genomic_DNA"/>
</dbReference>